<reference evidence="1 2" key="1">
    <citation type="submission" date="2005-07" db="EMBL/GenBank/DDBJ databases">
        <authorList>
            <person name="Mural R.J."/>
            <person name="Li P.W."/>
            <person name="Adams M.D."/>
            <person name="Amanatides P.G."/>
            <person name="Baden-Tillson H."/>
            <person name="Barnstead M."/>
            <person name="Chin S.H."/>
            <person name="Dew I."/>
            <person name="Evans C.A."/>
            <person name="Ferriera S."/>
            <person name="Flanigan M."/>
            <person name="Fosler C."/>
            <person name="Glodek A."/>
            <person name="Gu Z."/>
            <person name="Holt R.A."/>
            <person name="Jennings D."/>
            <person name="Kraft C.L."/>
            <person name="Lu F."/>
            <person name="Nguyen T."/>
            <person name="Nusskern D.R."/>
            <person name="Pfannkoch C.M."/>
            <person name="Sitter C."/>
            <person name="Sutton G.G."/>
            <person name="Venter J.C."/>
            <person name="Wang Z."/>
            <person name="Woodage T."/>
            <person name="Zheng X.H."/>
            <person name="Zhong F."/>
        </authorList>
    </citation>
    <scope>NUCLEOTIDE SEQUENCE [LARGE SCALE GENOMIC DNA]</scope>
    <source>
        <strain>BN</strain>
        <strain evidence="2">Sprague-Dawley</strain>
    </source>
</reference>
<dbReference type="EMBL" id="CH474017">
    <property type="protein sequence ID" value="EDL96213.1"/>
    <property type="molecule type" value="Genomic_DNA"/>
</dbReference>
<dbReference type="AlphaFoldDB" id="A6K4J1"/>
<proteinExistence type="predicted"/>
<protein>
    <submittedName>
        <fullName evidence="1">RCG49753</fullName>
    </submittedName>
</protein>
<organism evidence="1 2">
    <name type="scientific">Rattus norvegicus</name>
    <name type="common">Rat</name>
    <dbReference type="NCBI Taxonomy" id="10116"/>
    <lineage>
        <taxon>Eukaryota</taxon>
        <taxon>Metazoa</taxon>
        <taxon>Chordata</taxon>
        <taxon>Craniata</taxon>
        <taxon>Vertebrata</taxon>
        <taxon>Euteleostomi</taxon>
        <taxon>Mammalia</taxon>
        <taxon>Eutheria</taxon>
        <taxon>Euarchontoglires</taxon>
        <taxon>Glires</taxon>
        <taxon>Rodentia</taxon>
        <taxon>Myomorpha</taxon>
        <taxon>Muroidea</taxon>
        <taxon>Muridae</taxon>
        <taxon>Murinae</taxon>
        <taxon>Rattus</taxon>
    </lineage>
</organism>
<evidence type="ECO:0000313" key="1">
    <source>
        <dbReference type="EMBL" id="EDL96213.1"/>
    </source>
</evidence>
<dbReference type="Proteomes" id="UP000234681">
    <property type="component" value="Chromosome 10"/>
</dbReference>
<accession>A6K4J1</accession>
<evidence type="ECO:0000313" key="2">
    <source>
        <dbReference type="Proteomes" id="UP000234681"/>
    </source>
</evidence>
<sequence length="71" mass="8320">MERCPCSILWNLRIWNLQIGLHKWEMKAQTREMAAEERVSEVLSCLLSLGERGPTLGHRPSRIWSFGKREP</sequence>
<name>A6K4J1_RAT</name>
<gene>
    <name evidence="1" type="ORF">rCG_49753</name>
</gene>